<evidence type="ECO:0000313" key="2">
    <source>
        <dbReference type="Proteomes" id="UP000188184"/>
    </source>
</evidence>
<evidence type="ECO:0000313" key="1">
    <source>
        <dbReference type="EMBL" id="AQQ55476.1"/>
    </source>
</evidence>
<keyword evidence="1" id="KW-0614">Plasmid</keyword>
<proteinExistence type="predicted"/>
<dbReference type="Proteomes" id="UP000188184">
    <property type="component" value="Plasmid unnamed1"/>
</dbReference>
<dbReference type="EMBL" id="CP019641">
    <property type="protein sequence ID" value="AQQ55476.1"/>
    <property type="molecule type" value="Genomic_DNA"/>
</dbReference>
<keyword evidence="2" id="KW-1185">Reference proteome</keyword>
<dbReference type="AlphaFoldDB" id="A0A1Q2L4X6"/>
<organism evidence="1 2">
    <name type="scientific">Planococcus lenghuensis</name>
    <dbReference type="NCBI Taxonomy" id="2213202"/>
    <lineage>
        <taxon>Bacteria</taxon>
        <taxon>Bacillati</taxon>
        <taxon>Bacillota</taxon>
        <taxon>Bacilli</taxon>
        <taxon>Bacillales</taxon>
        <taxon>Caryophanaceae</taxon>
        <taxon>Planococcus</taxon>
    </lineage>
</organism>
<accession>A0A1Q2L4X6</accession>
<sequence length="60" mass="6839">MRENTIILNQLFLIISKETTEVSSEIVLLIASTDEENETERPHLKNCCSVFNTPVEESKT</sequence>
<name>A0A1Q2L4X6_9BACL</name>
<reference evidence="1 2" key="1">
    <citation type="submission" date="2017-02" db="EMBL/GenBank/DDBJ databases">
        <title>The complete genomic sequence of a novel cold adapted crude oil-degrading bacterium Planococcus qaidamina Y42.</title>
        <authorList>
            <person name="Yang R."/>
        </authorList>
    </citation>
    <scope>NUCLEOTIDE SEQUENCE [LARGE SCALE GENOMIC DNA]</scope>
    <source>
        <strain evidence="1 2">Y42</strain>
        <plasmid evidence="1 2">unnamed1</plasmid>
    </source>
</reference>
<geneLocation type="plasmid" evidence="1 2">
    <name>unnamed1</name>
</geneLocation>
<dbReference type="KEGG" id="pmar:B0X71_20195"/>
<gene>
    <name evidence="1" type="ORF">B0X71_20195</name>
</gene>
<protein>
    <submittedName>
        <fullName evidence="1">Uncharacterized protein</fullName>
    </submittedName>
</protein>